<evidence type="ECO:0000256" key="1">
    <source>
        <dbReference type="SAM" id="SignalP"/>
    </source>
</evidence>
<protein>
    <recommendedName>
        <fullName evidence="4">Cleaved adhesin domain-containing protein</fullName>
    </recommendedName>
</protein>
<dbReference type="Proteomes" id="UP000181790">
    <property type="component" value="Unassembled WGS sequence"/>
</dbReference>
<evidence type="ECO:0000313" key="2">
    <source>
        <dbReference type="EMBL" id="OIN55450.1"/>
    </source>
</evidence>
<feature type="chain" id="PRO_5010240737" description="Cleaved adhesin domain-containing protein" evidence="1">
    <location>
        <begin position="27"/>
        <end position="287"/>
    </location>
</feature>
<reference evidence="2 3" key="1">
    <citation type="submission" date="2016-10" db="EMBL/GenBank/DDBJ databases">
        <title>Arsenicibacter rosenii gen. nov., sp. nov., an efficient arsenic-methylating bacterium isolated from an arsenic-contaminated paddy soil.</title>
        <authorList>
            <person name="Huang K."/>
        </authorList>
    </citation>
    <scope>NUCLEOTIDE SEQUENCE [LARGE SCALE GENOMIC DNA]</scope>
    <source>
        <strain evidence="2 3">SM-1</strain>
    </source>
</reference>
<dbReference type="EMBL" id="MORL01000170">
    <property type="protein sequence ID" value="OIN55450.1"/>
    <property type="molecule type" value="Genomic_DNA"/>
</dbReference>
<name>A0A1S2VAJ0_9BACT</name>
<dbReference type="OrthoDB" id="953832at2"/>
<sequence>MKTTTFLASIVAAFGLIAICSTSLFAQLKVGNNPTTINPGSVIEMESTNKGMMLPRVALTSTTTWGLAGTPSAGMVVYNTATAGSGTSAVSANTIYMWNGTNWERLVKSSDNNAVPTNPFAVGEIRTSKIVVPLSVWTANTQTVLVMTNKSSNSSTATTRTAAFPNATNSPAAIVIRGLRLDFIRSTQSAENVAPKFFNTTANPVTYSVSALSTNDAYIAGAGTTIAPNAYSYIIDGDDNFATSNNNTAEYVNAMVTFSDGEWYNCTWHATTDGINLYMYVTSQRLN</sequence>
<accession>A0A1S2VAJ0</accession>
<comment type="caution">
    <text evidence="2">The sequence shown here is derived from an EMBL/GenBank/DDBJ whole genome shotgun (WGS) entry which is preliminary data.</text>
</comment>
<dbReference type="AlphaFoldDB" id="A0A1S2VAJ0"/>
<evidence type="ECO:0000313" key="3">
    <source>
        <dbReference type="Proteomes" id="UP000181790"/>
    </source>
</evidence>
<gene>
    <name evidence="2" type="ORF">BLX24_30575</name>
</gene>
<keyword evidence="3" id="KW-1185">Reference proteome</keyword>
<feature type="signal peptide" evidence="1">
    <location>
        <begin position="1"/>
        <end position="26"/>
    </location>
</feature>
<keyword evidence="1" id="KW-0732">Signal</keyword>
<proteinExistence type="predicted"/>
<evidence type="ECO:0008006" key="4">
    <source>
        <dbReference type="Google" id="ProtNLM"/>
    </source>
</evidence>
<organism evidence="2 3">
    <name type="scientific">Arsenicibacter rosenii</name>
    <dbReference type="NCBI Taxonomy" id="1750698"/>
    <lineage>
        <taxon>Bacteria</taxon>
        <taxon>Pseudomonadati</taxon>
        <taxon>Bacteroidota</taxon>
        <taxon>Cytophagia</taxon>
        <taxon>Cytophagales</taxon>
        <taxon>Spirosomataceae</taxon>
        <taxon>Arsenicibacter</taxon>
    </lineage>
</organism>